<comment type="similarity">
    <text evidence="7">Belongs to the binding-protein-dependent transport system permease family.</text>
</comment>
<feature type="transmembrane region" description="Helical" evidence="7">
    <location>
        <begin position="91"/>
        <end position="117"/>
    </location>
</feature>
<feature type="transmembrane region" description="Helical" evidence="7">
    <location>
        <begin position="200"/>
        <end position="222"/>
    </location>
</feature>
<feature type="transmembrane region" description="Helical" evidence="7">
    <location>
        <begin position="124"/>
        <end position="148"/>
    </location>
</feature>
<keyword evidence="4 7" id="KW-0812">Transmembrane</keyword>
<reference evidence="9 10" key="1">
    <citation type="submission" date="2023-07" db="EMBL/GenBank/DDBJ databases">
        <title>Sorghum-associated microbial communities from plants grown in Nebraska, USA.</title>
        <authorList>
            <person name="Schachtman D."/>
        </authorList>
    </citation>
    <scope>NUCLEOTIDE SEQUENCE [LARGE SCALE GENOMIC DNA]</scope>
    <source>
        <strain evidence="9 10">BE314</strain>
    </source>
</reference>
<keyword evidence="6 7" id="KW-0472">Membrane</keyword>
<dbReference type="PANTHER" id="PTHR43744">
    <property type="entry name" value="ABC TRANSPORTER PERMEASE PROTEIN MG189-RELATED-RELATED"/>
    <property type="match status" value="1"/>
</dbReference>
<dbReference type="Pfam" id="PF00528">
    <property type="entry name" value="BPD_transp_1"/>
    <property type="match status" value="1"/>
</dbReference>
<evidence type="ECO:0000256" key="6">
    <source>
        <dbReference type="ARBA" id="ARBA00023136"/>
    </source>
</evidence>
<evidence type="ECO:0000256" key="7">
    <source>
        <dbReference type="RuleBase" id="RU363032"/>
    </source>
</evidence>
<evidence type="ECO:0000256" key="3">
    <source>
        <dbReference type="ARBA" id="ARBA00022475"/>
    </source>
</evidence>
<evidence type="ECO:0000313" key="10">
    <source>
        <dbReference type="Proteomes" id="UP001180453"/>
    </source>
</evidence>
<evidence type="ECO:0000256" key="4">
    <source>
        <dbReference type="ARBA" id="ARBA00022692"/>
    </source>
</evidence>
<dbReference type="InterPro" id="IPR035906">
    <property type="entry name" value="MetI-like_sf"/>
</dbReference>
<dbReference type="Proteomes" id="UP001180453">
    <property type="component" value="Unassembled WGS sequence"/>
</dbReference>
<keyword evidence="5 7" id="KW-1133">Transmembrane helix</keyword>
<dbReference type="CDD" id="cd06261">
    <property type="entry name" value="TM_PBP2"/>
    <property type="match status" value="1"/>
</dbReference>
<proteinExistence type="inferred from homology"/>
<evidence type="ECO:0000256" key="1">
    <source>
        <dbReference type="ARBA" id="ARBA00004651"/>
    </source>
</evidence>
<dbReference type="PANTHER" id="PTHR43744:SF12">
    <property type="entry name" value="ABC TRANSPORTER PERMEASE PROTEIN MG189-RELATED"/>
    <property type="match status" value="1"/>
</dbReference>
<keyword evidence="3" id="KW-1003">Cell membrane</keyword>
<keyword evidence="9" id="KW-0762">Sugar transport</keyword>
<evidence type="ECO:0000256" key="2">
    <source>
        <dbReference type="ARBA" id="ARBA00022448"/>
    </source>
</evidence>
<dbReference type="Gene3D" id="1.10.3720.10">
    <property type="entry name" value="MetI-like"/>
    <property type="match status" value="1"/>
</dbReference>
<evidence type="ECO:0000313" key="9">
    <source>
        <dbReference type="EMBL" id="MDR7272468.1"/>
    </source>
</evidence>
<comment type="subcellular location">
    <subcellularLocation>
        <location evidence="1 7">Cell membrane</location>
        <topology evidence="1 7">Multi-pass membrane protein</topology>
    </subcellularLocation>
</comment>
<feature type="transmembrane region" description="Helical" evidence="7">
    <location>
        <begin position="28"/>
        <end position="52"/>
    </location>
</feature>
<dbReference type="SUPFAM" id="SSF161098">
    <property type="entry name" value="MetI-like"/>
    <property type="match status" value="1"/>
</dbReference>
<feature type="domain" description="ABC transmembrane type-1" evidence="8">
    <location>
        <begin position="89"/>
        <end position="279"/>
    </location>
</feature>
<protein>
    <submittedName>
        <fullName evidence="9">Multiple sugar transport system permease protein</fullName>
    </submittedName>
</protein>
<keyword evidence="10" id="KW-1185">Reference proteome</keyword>
<evidence type="ECO:0000256" key="5">
    <source>
        <dbReference type="ARBA" id="ARBA00022989"/>
    </source>
</evidence>
<organism evidence="9 10">
    <name type="scientific">Roseateles saccharophilus</name>
    <name type="common">Pseudomonas saccharophila</name>
    <dbReference type="NCBI Taxonomy" id="304"/>
    <lineage>
        <taxon>Bacteria</taxon>
        <taxon>Pseudomonadati</taxon>
        <taxon>Pseudomonadota</taxon>
        <taxon>Betaproteobacteria</taxon>
        <taxon>Burkholderiales</taxon>
        <taxon>Sphaerotilaceae</taxon>
        <taxon>Roseateles</taxon>
    </lineage>
</organism>
<comment type="caution">
    <text evidence="9">The sequence shown here is derived from an EMBL/GenBank/DDBJ whole genome shotgun (WGS) entry which is preliminary data.</text>
</comment>
<accession>A0ABU1YUC0</accession>
<dbReference type="PROSITE" id="PS50928">
    <property type="entry name" value="ABC_TM1"/>
    <property type="match status" value="1"/>
</dbReference>
<dbReference type="EMBL" id="JAVDXU010000005">
    <property type="protein sequence ID" value="MDR7272468.1"/>
    <property type="molecule type" value="Genomic_DNA"/>
</dbReference>
<sequence length="293" mass="32153">MSAVLHKLPLGREARTAKGVAVNHTSKLLAYAIVGIGALIMLAPFYFMFVFATQSRTDIFNVPPPLWFSGELLNNIKVLTTRLPFWKNVGWSLYVGLMSTALTLLFCSMAGYAFAMLEFRFKKALFALVMGTMMVPAFMNMIPSFMVMDTLGWIDTHRALYLPGAASAFGIFLMRQFAASTVPHELINAARIDGCSELGIYWRIALPLMKPALGTLGLITFISSWNNFMNPLIVMRTAENYTLPLALRSLFSTTSTEWGALMAGSAIATLPLLVLFVISSRQLIAGLTAGAVK</sequence>
<evidence type="ECO:0000259" key="8">
    <source>
        <dbReference type="PROSITE" id="PS50928"/>
    </source>
</evidence>
<name>A0ABU1YUC0_ROSSA</name>
<dbReference type="InterPro" id="IPR000515">
    <property type="entry name" value="MetI-like"/>
</dbReference>
<dbReference type="RefSeq" id="WP_310271659.1">
    <property type="nucleotide sequence ID" value="NZ_JAVDXU010000005.1"/>
</dbReference>
<keyword evidence="2 7" id="KW-0813">Transport</keyword>
<feature type="transmembrane region" description="Helical" evidence="7">
    <location>
        <begin position="160"/>
        <end position="179"/>
    </location>
</feature>
<feature type="transmembrane region" description="Helical" evidence="7">
    <location>
        <begin position="258"/>
        <end position="278"/>
    </location>
</feature>
<gene>
    <name evidence="9" type="ORF">J2X20_005151</name>
</gene>